<reference evidence="2" key="1">
    <citation type="submission" date="2015-03" db="EMBL/GenBank/DDBJ databases">
        <title>Draft genome sequence of a novel methanotroph (Sn10-6) isolated from flooded ricefield rhizosphere in India.</title>
        <authorList>
            <person name="Pandit P.S."/>
            <person name="Pore S.D."/>
            <person name="Arora P."/>
            <person name="Kapse N.G."/>
            <person name="Dhakephalkar P.K."/>
            <person name="Rahalkar M.C."/>
        </authorList>
    </citation>
    <scope>NUCLEOTIDE SEQUENCE [LARGE SCALE GENOMIC DNA]</scope>
    <source>
        <strain evidence="2">Sn10-6</strain>
    </source>
</reference>
<sequence length="190" mass="21970">MNDFSKLEDKKYLLVGRYVVEFEHLVNSMRAFSRAVILISSDGNPNIDVANSVVVDLGAYQMACMAERLFFSFFKSVKFSRETKKAITNLFNQIKSVIEKRNLYVHGLWLIDKHYAQSADENNITYMKDKKKRDGVEIISEEINLGNFNIMIDECKYLANQITVISKIICERIPIHKKAESIEEQYVGQL</sequence>
<dbReference type="RefSeq" id="WP_045779372.1">
    <property type="nucleotide sequence ID" value="NZ_LAJX01000116.1"/>
</dbReference>
<evidence type="ECO:0000313" key="1">
    <source>
        <dbReference type="EMBL" id="KJV06360.1"/>
    </source>
</evidence>
<gene>
    <name evidence="1" type="ORF">VZ94_11765</name>
</gene>
<dbReference type="EMBL" id="LAJX01000116">
    <property type="protein sequence ID" value="KJV06360.1"/>
    <property type="molecule type" value="Genomic_DNA"/>
</dbReference>
<dbReference type="Proteomes" id="UP000033684">
    <property type="component" value="Unassembled WGS sequence"/>
</dbReference>
<accession>A0A0F3IHT0</accession>
<comment type="caution">
    <text evidence="1">The sequence shown here is derived from an EMBL/GenBank/DDBJ whole genome shotgun (WGS) entry which is preliminary data.</text>
</comment>
<dbReference type="OrthoDB" id="9832138at2"/>
<reference evidence="1 2" key="2">
    <citation type="journal article" date="2016" name="Microb. Ecol.">
        <title>Genome Characteristics of a Novel Type I Methanotroph (Sn10-6) Isolated from a Flooded Indian Rice Field.</title>
        <authorList>
            <person name="Rahalkar M.C."/>
            <person name="Pandit P.S."/>
            <person name="Dhakephalkar P.K."/>
            <person name="Pore S."/>
            <person name="Arora P."/>
            <person name="Kapse N."/>
        </authorList>
    </citation>
    <scope>NUCLEOTIDE SEQUENCE [LARGE SCALE GENOMIC DNA]</scope>
    <source>
        <strain evidence="1 2">Sn10-6</strain>
    </source>
</reference>
<proteinExistence type="predicted"/>
<organism evidence="1 2">
    <name type="scientific">Methylocucumis oryzae</name>
    <dbReference type="NCBI Taxonomy" id="1632867"/>
    <lineage>
        <taxon>Bacteria</taxon>
        <taxon>Pseudomonadati</taxon>
        <taxon>Pseudomonadota</taxon>
        <taxon>Gammaproteobacteria</taxon>
        <taxon>Methylococcales</taxon>
        <taxon>Methylococcaceae</taxon>
        <taxon>Methylocucumis</taxon>
    </lineage>
</organism>
<keyword evidence="2" id="KW-1185">Reference proteome</keyword>
<evidence type="ECO:0000313" key="2">
    <source>
        <dbReference type="Proteomes" id="UP000033684"/>
    </source>
</evidence>
<dbReference type="AlphaFoldDB" id="A0A0F3IHT0"/>
<protein>
    <submittedName>
        <fullName evidence="1">Uncharacterized protein</fullName>
    </submittedName>
</protein>
<name>A0A0F3IHT0_9GAMM</name>